<dbReference type="PANTHER" id="PTHR46766">
    <property type="entry name" value="GLUTAMINE-RICH PROTEIN 2"/>
    <property type="match status" value="1"/>
</dbReference>
<dbReference type="PANTHER" id="PTHR46766:SF1">
    <property type="entry name" value="GLUTAMINE-RICH PROTEIN 2"/>
    <property type="match status" value="1"/>
</dbReference>
<dbReference type="SUPFAM" id="SSF140459">
    <property type="entry name" value="PE/PPE dimer-like"/>
    <property type="match status" value="1"/>
</dbReference>
<sequence>MDFSVSPPEINSARMFAGAGSGPMLQAATAWDALANELRTAAASVGSVTTGIALGSWQGPAAAAMAAAAAPYLGWLQTAAAQAEQAAAQASTAVSAFEAALAAIVHPGCIAANRSRLLSLVVSNLLGQNAPAIASAEANYEQMWAQDVAAMFGYHSGASGVAAALTPLRVRCRVWQAR</sequence>
<organism evidence="3 4">
    <name type="scientific">Mycobacterium kansasii</name>
    <dbReference type="NCBI Taxonomy" id="1768"/>
    <lineage>
        <taxon>Bacteria</taxon>
        <taxon>Bacillati</taxon>
        <taxon>Actinomycetota</taxon>
        <taxon>Actinomycetes</taxon>
        <taxon>Mycobacteriales</taxon>
        <taxon>Mycobacteriaceae</taxon>
        <taxon>Mycobacterium</taxon>
    </lineage>
</organism>
<dbReference type="GO" id="GO:0052572">
    <property type="term" value="P:response to host immune response"/>
    <property type="evidence" value="ECO:0007669"/>
    <property type="project" value="TreeGrafter"/>
</dbReference>
<keyword evidence="4" id="KW-1185">Reference proteome</keyword>
<dbReference type="InterPro" id="IPR038332">
    <property type="entry name" value="PPE_sf"/>
</dbReference>
<dbReference type="Pfam" id="PF00823">
    <property type="entry name" value="PPE"/>
    <property type="match status" value="1"/>
</dbReference>
<dbReference type="InterPro" id="IPR000030">
    <property type="entry name" value="PPE_dom"/>
</dbReference>
<dbReference type="FunFam" id="1.20.1260.20:FF:000001">
    <property type="entry name" value="PPE family protein PPE41"/>
    <property type="match status" value="1"/>
</dbReference>
<name>A0A7G1IG48_MYCKA</name>
<dbReference type="Gene3D" id="1.20.1260.20">
    <property type="entry name" value="PPE superfamily"/>
    <property type="match status" value="1"/>
</dbReference>
<evidence type="ECO:0000313" key="4">
    <source>
        <dbReference type="Proteomes" id="UP000516380"/>
    </source>
</evidence>
<feature type="domain" description="PPE" evidence="2">
    <location>
        <begin position="2"/>
        <end position="166"/>
    </location>
</feature>
<reference evidence="3 4" key="1">
    <citation type="submission" date="2020-07" db="EMBL/GenBank/DDBJ databases">
        <title>Mycobacterium kansasii (former subtype) with zoonotic potential isolated from diseased indoor pet cat, Japan.</title>
        <authorList>
            <person name="Fukano H."/>
            <person name="Terazono T."/>
            <person name="Hoshino Y."/>
        </authorList>
    </citation>
    <scope>NUCLEOTIDE SEQUENCE [LARGE SCALE GENOMIC DNA]</scope>
    <source>
        <strain evidence="3 4">Kuro-I</strain>
    </source>
</reference>
<accession>A0A7G1IG48</accession>
<comment type="similarity">
    <text evidence="1">Belongs to the mycobacterial PPE family.</text>
</comment>
<dbReference type="Proteomes" id="UP000516380">
    <property type="component" value="Chromosome"/>
</dbReference>
<dbReference type="EMBL" id="AP023343">
    <property type="protein sequence ID" value="BCI90066.1"/>
    <property type="molecule type" value="Genomic_DNA"/>
</dbReference>
<evidence type="ECO:0000259" key="2">
    <source>
        <dbReference type="Pfam" id="PF00823"/>
    </source>
</evidence>
<evidence type="ECO:0000256" key="1">
    <source>
        <dbReference type="ARBA" id="ARBA00010652"/>
    </source>
</evidence>
<gene>
    <name evidence="3" type="ORF">NIIDMKKI_52720</name>
</gene>
<proteinExistence type="inferred from homology"/>
<dbReference type="AlphaFoldDB" id="A0A7G1IG48"/>
<protein>
    <recommendedName>
        <fullName evidence="2">PPE domain-containing protein</fullName>
    </recommendedName>
</protein>
<evidence type="ECO:0000313" key="3">
    <source>
        <dbReference type="EMBL" id="BCI90066.1"/>
    </source>
</evidence>